<sequence>MIDFILKHGQVTTDDLLELGYAHAPRAARDVREQGVPLETISVTSEKSGRRMAAYVFGDPSQIKAGRIGGRKAFSKPFKEKLLAHYGSREAFTNEVLDGRYLQIDHRVPYEVAGDGAQHEGDPAEYMLLDASSQRAKSWSCEACENWKAIQDESICRACLWAFPEDYSHIAMKQVRRVDVQWQDDEVAVFDALKARADAEGTTVALLLKSLARSASGLE</sequence>
<dbReference type="EMBL" id="JAOWKZ010000003">
    <property type="protein sequence ID" value="MCV2873228.1"/>
    <property type="molecule type" value="Genomic_DNA"/>
</dbReference>
<evidence type="ECO:0008006" key="3">
    <source>
        <dbReference type="Google" id="ProtNLM"/>
    </source>
</evidence>
<dbReference type="RefSeq" id="WP_263740434.1">
    <property type="nucleotide sequence ID" value="NZ_JAOWKZ010000003.1"/>
</dbReference>
<gene>
    <name evidence="1" type="ORF">OEZ71_13075</name>
</gene>
<accession>A0ABT2ZQE5</accession>
<evidence type="ECO:0000313" key="2">
    <source>
        <dbReference type="Proteomes" id="UP001652564"/>
    </source>
</evidence>
<name>A0ABT2ZQE5_9RHOB</name>
<dbReference type="Proteomes" id="UP001652564">
    <property type="component" value="Unassembled WGS sequence"/>
</dbReference>
<proteinExistence type="predicted"/>
<reference evidence="1 2" key="1">
    <citation type="submission" date="2022-10" db="EMBL/GenBank/DDBJ databases">
        <title>Defluviimonas sp. nov., isolated from ocean surface sediments.</title>
        <authorList>
            <person name="He W."/>
            <person name="Wang L."/>
            <person name="Zhang D.-F."/>
        </authorList>
    </citation>
    <scope>NUCLEOTIDE SEQUENCE [LARGE SCALE GENOMIC DNA]</scope>
    <source>
        <strain evidence="1 2">WL0050</strain>
    </source>
</reference>
<comment type="caution">
    <text evidence="1">The sequence shown here is derived from an EMBL/GenBank/DDBJ whole genome shotgun (WGS) entry which is preliminary data.</text>
</comment>
<evidence type="ECO:0000313" key="1">
    <source>
        <dbReference type="EMBL" id="MCV2873228.1"/>
    </source>
</evidence>
<organism evidence="1 2">
    <name type="scientific">Albidovulum litorale</name>
    <dbReference type="NCBI Taxonomy" id="2984134"/>
    <lineage>
        <taxon>Bacteria</taxon>
        <taxon>Pseudomonadati</taxon>
        <taxon>Pseudomonadota</taxon>
        <taxon>Alphaproteobacteria</taxon>
        <taxon>Rhodobacterales</taxon>
        <taxon>Paracoccaceae</taxon>
        <taxon>Albidovulum</taxon>
    </lineage>
</organism>
<protein>
    <recommendedName>
        <fullName evidence="3">HNH endonuclease</fullName>
    </recommendedName>
</protein>
<keyword evidence="2" id="KW-1185">Reference proteome</keyword>